<sequence>MSKDTTTKQATQAYVSVISHHHEAIIEKLGSLKRLAQHPSITVILRNNVPRSEGDNQDTASAASKDTRPTDTVNQANASHQVLANYCQQHGIEYVINERPQGFAANNNDNFLHAQSLGMQSRDMFIVLNPDVHINGPTIRQMMDCIAFRDGIELANHSGDGCPNEPHHQAPIELATVNLFLNSKRSVFDDNLRRYPNLLNFARNYLLRDRSTVVDKSHPVAAGERFWASAAFLLCRASLYQQLCGFDERYYMYCEDIDFCLRAEQLGYPVEFLPKLSAIHYRRRHSQRFMSKAFRQHLHSVWLFSLAKRGWATMKSRLPALAGDPVACHSAETHNQSEQSKYRLKSAVDPKAPAQGRARPKTELSAAQASVLK</sequence>
<organism evidence="2">
    <name type="scientific">Vibrio sp. HB236076</name>
    <dbReference type="NCBI Taxonomy" id="3232307"/>
    <lineage>
        <taxon>Bacteria</taxon>
        <taxon>Pseudomonadati</taxon>
        <taxon>Pseudomonadota</taxon>
        <taxon>Gammaproteobacteria</taxon>
        <taxon>Vibrionales</taxon>
        <taxon>Vibrionaceae</taxon>
        <taxon>Vibrio</taxon>
    </lineage>
</organism>
<evidence type="ECO:0000256" key="1">
    <source>
        <dbReference type="SAM" id="MobiDB-lite"/>
    </source>
</evidence>
<dbReference type="RefSeq" id="WP_306100975.1">
    <property type="nucleotide sequence ID" value="NZ_CP162601.1"/>
</dbReference>
<dbReference type="KEGG" id="vih:AB0763_02490"/>
<dbReference type="EMBL" id="CP162601">
    <property type="protein sequence ID" value="XDK25533.1"/>
    <property type="molecule type" value="Genomic_DNA"/>
</dbReference>
<name>A0AB39HGQ5_9VIBR</name>
<dbReference type="AlphaFoldDB" id="A0AB39HGQ5"/>
<reference evidence="2" key="1">
    <citation type="submission" date="2024-07" db="EMBL/GenBank/DDBJ databases">
        <title>Genome Analysis of a Potential Novel Vibrio Species Secreting pH- and Thermo-stable Alginate Lyase and its Application in Producing Alginate Oligosaccharides.</title>
        <authorList>
            <person name="Huang H."/>
            <person name="Bao K."/>
        </authorList>
    </citation>
    <scope>NUCLEOTIDE SEQUENCE</scope>
    <source>
        <strain evidence="2">HB236076</strain>
    </source>
</reference>
<protein>
    <recommendedName>
        <fullName evidence="3">Glycosyl transferase family 2</fullName>
    </recommendedName>
</protein>
<dbReference type="SUPFAM" id="SSF53448">
    <property type="entry name" value="Nucleotide-diphospho-sugar transferases"/>
    <property type="match status" value="1"/>
</dbReference>
<feature type="region of interest" description="Disordered" evidence="1">
    <location>
        <begin position="46"/>
        <end position="74"/>
    </location>
</feature>
<evidence type="ECO:0000313" key="2">
    <source>
        <dbReference type="EMBL" id="XDK25533.1"/>
    </source>
</evidence>
<dbReference type="PANTHER" id="PTHR43179">
    <property type="entry name" value="RHAMNOSYLTRANSFERASE WBBL"/>
    <property type="match status" value="1"/>
</dbReference>
<gene>
    <name evidence="2" type="ORF">AB0763_02490</name>
</gene>
<feature type="compositionally biased region" description="Polar residues" evidence="1">
    <location>
        <begin position="57"/>
        <end position="74"/>
    </location>
</feature>
<accession>A0AB39HGQ5</accession>
<dbReference type="Gene3D" id="3.90.550.10">
    <property type="entry name" value="Spore Coat Polysaccharide Biosynthesis Protein SpsA, Chain A"/>
    <property type="match status" value="1"/>
</dbReference>
<dbReference type="PANTHER" id="PTHR43179:SF7">
    <property type="entry name" value="RHAMNOSYLTRANSFERASE WBBL"/>
    <property type="match status" value="1"/>
</dbReference>
<proteinExistence type="predicted"/>
<dbReference type="InterPro" id="IPR029044">
    <property type="entry name" value="Nucleotide-diphossugar_trans"/>
</dbReference>
<evidence type="ECO:0008006" key="3">
    <source>
        <dbReference type="Google" id="ProtNLM"/>
    </source>
</evidence>
<feature type="region of interest" description="Disordered" evidence="1">
    <location>
        <begin position="332"/>
        <end position="373"/>
    </location>
</feature>